<organism evidence="1 2">
    <name type="scientific">Armillaria gallica</name>
    <name type="common">Bulbous honey fungus</name>
    <name type="synonym">Armillaria bulbosa</name>
    <dbReference type="NCBI Taxonomy" id="47427"/>
    <lineage>
        <taxon>Eukaryota</taxon>
        <taxon>Fungi</taxon>
        <taxon>Dikarya</taxon>
        <taxon>Basidiomycota</taxon>
        <taxon>Agaricomycotina</taxon>
        <taxon>Agaricomycetes</taxon>
        <taxon>Agaricomycetidae</taxon>
        <taxon>Agaricales</taxon>
        <taxon>Marasmiineae</taxon>
        <taxon>Physalacriaceae</taxon>
        <taxon>Armillaria</taxon>
    </lineage>
</organism>
<gene>
    <name evidence="1" type="ORF">ARMGADRAFT_1079149</name>
</gene>
<proteinExistence type="predicted"/>
<evidence type="ECO:0000313" key="1">
    <source>
        <dbReference type="EMBL" id="PBK94473.1"/>
    </source>
</evidence>
<protein>
    <submittedName>
        <fullName evidence="1">Uncharacterized protein</fullName>
    </submittedName>
</protein>
<dbReference type="EMBL" id="KZ293654">
    <property type="protein sequence ID" value="PBK94473.1"/>
    <property type="molecule type" value="Genomic_DNA"/>
</dbReference>
<keyword evidence="2" id="KW-1185">Reference proteome</keyword>
<dbReference type="Proteomes" id="UP000217790">
    <property type="component" value="Unassembled WGS sequence"/>
</dbReference>
<accession>A0A2H3E1P3</accession>
<dbReference type="OrthoDB" id="3003974at2759"/>
<dbReference type="InParanoid" id="A0A2H3E1P3"/>
<name>A0A2H3E1P3_ARMGA</name>
<dbReference type="AlphaFoldDB" id="A0A2H3E1P3"/>
<evidence type="ECO:0000313" key="2">
    <source>
        <dbReference type="Proteomes" id="UP000217790"/>
    </source>
</evidence>
<reference evidence="2" key="1">
    <citation type="journal article" date="2017" name="Nat. Ecol. Evol.">
        <title>Genome expansion and lineage-specific genetic innovations in the forest pathogenic fungi Armillaria.</title>
        <authorList>
            <person name="Sipos G."/>
            <person name="Prasanna A.N."/>
            <person name="Walter M.C."/>
            <person name="O'Connor E."/>
            <person name="Balint B."/>
            <person name="Krizsan K."/>
            <person name="Kiss B."/>
            <person name="Hess J."/>
            <person name="Varga T."/>
            <person name="Slot J."/>
            <person name="Riley R."/>
            <person name="Boka B."/>
            <person name="Rigling D."/>
            <person name="Barry K."/>
            <person name="Lee J."/>
            <person name="Mihaltcheva S."/>
            <person name="LaButti K."/>
            <person name="Lipzen A."/>
            <person name="Waldron R."/>
            <person name="Moloney N.M."/>
            <person name="Sperisen C."/>
            <person name="Kredics L."/>
            <person name="Vagvoelgyi C."/>
            <person name="Patrignani A."/>
            <person name="Fitzpatrick D."/>
            <person name="Nagy I."/>
            <person name="Doyle S."/>
            <person name="Anderson J.B."/>
            <person name="Grigoriev I.V."/>
            <person name="Gueldener U."/>
            <person name="Muensterkoetter M."/>
            <person name="Nagy L.G."/>
        </authorList>
    </citation>
    <scope>NUCLEOTIDE SEQUENCE [LARGE SCALE GENOMIC DNA]</scope>
    <source>
        <strain evidence="2">Ar21-2</strain>
    </source>
</reference>
<sequence>MNAFQSNGATSITAPVQSFASFPPIPPMPQSFPAFANTPAFANMYYSPNIATMSQNQNPSNFQTFGRGQSQLAPHYSDLEKWAMFFLAHFCIQCHFPFQNHSKSDNVCAPCVALGYQVRDIEFVNCWVQAHSNGFENCCICDPSTIPRKPYMITPECVTEVVARQQMKDSIIPQYFLNIAQTVNAGSSSHYSAASSSNAIPLGPASHSLNIVPIQAIPHNYVAPVLHKHAFPPSDNLSWPTSCTSYIDSRPSSDSCLASHQSNLPALMPPFSNCAIVGMENDEDGYIDADSGGYDELLSPPPRNVCPRRSHHSFSTNLEDLDHASTKPKCGRCVETEP</sequence>